<gene>
    <name evidence="2" type="ORF">MKZ38_006572</name>
</gene>
<feature type="region of interest" description="Disordered" evidence="1">
    <location>
        <begin position="1"/>
        <end position="28"/>
    </location>
</feature>
<dbReference type="EMBL" id="JAKWBI020000400">
    <property type="protein sequence ID" value="KAJ2895460.1"/>
    <property type="molecule type" value="Genomic_DNA"/>
</dbReference>
<proteinExistence type="predicted"/>
<protein>
    <submittedName>
        <fullName evidence="2">Uncharacterized protein</fullName>
    </submittedName>
</protein>
<dbReference type="Proteomes" id="UP001201980">
    <property type="component" value="Unassembled WGS sequence"/>
</dbReference>
<evidence type="ECO:0000313" key="3">
    <source>
        <dbReference type="Proteomes" id="UP001201980"/>
    </source>
</evidence>
<evidence type="ECO:0000313" key="2">
    <source>
        <dbReference type="EMBL" id="KAJ2895460.1"/>
    </source>
</evidence>
<organism evidence="2 3">
    <name type="scientific">Zalerion maritima</name>
    <dbReference type="NCBI Taxonomy" id="339359"/>
    <lineage>
        <taxon>Eukaryota</taxon>
        <taxon>Fungi</taxon>
        <taxon>Dikarya</taxon>
        <taxon>Ascomycota</taxon>
        <taxon>Pezizomycotina</taxon>
        <taxon>Sordariomycetes</taxon>
        <taxon>Lulworthiomycetidae</taxon>
        <taxon>Lulworthiales</taxon>
        <taxon>Lulworthiaceae</taxon>
        <taxon>Zalerion</taxon>
    </lineage>
</organism>
<comment type="caution">
    <text evidence="2">The sequence shown here is derived from an EMBL/GenBank/DDBJ whole genome shotgun (WGS) entry which is preliminary data.</text>
</comment>
<evidence type="ECO:0000256" key="1">
    <source>
        <dbReference type="SAM" id="MobiDB-lite"/>
    </source>
</evidence>
<reference evidence="2" key="1">
    <citation type="submission" date="2022-07" db="EMBL/GenBank/DDBJ databases">
        <title>Draft genome sequence of Zalerion maritima ATCC 34329, a (micro)plastics degrading marine fungus.</title>
        <authorList>
            <person name="Paco A."/>
            <person name="Goncalves M.F.M."/>
            <person name="Rocha-Santos T.A.P."/>
            <person name="Alves A."/>
        </authorList>
    </citation>
    <scope>NUCLEOTIDE SEQUENCE</scope>
    <source>
        <strain evidence="2">ATCC 34329</strain>
    </source>
</reference>
<sequence length="130" mass="14654">METSTGLGRPLIKYSNLSPPPPEGPRLHPQLQPRGQILQMLVPPVVRSVPKHDVPERQRGALVVCFPGRCANRGVSFHLLFHHHRRAISERSALFFPRTDRFWTVSWGSVPNTPPNQRSKVQIFPVNPGS</sequence>
<accession>A0AAD5WNQ0</accession>
<keyword evidence="3" id="KW-1185">Reference proteome</keyword>
<dbReference type="AlphaFoldDB" id="A0AAD5WNQ0"/>
<name>A0AAD5WNQ0_9PEZI</name>